<dbReference type="PANTHER" id="PTHR47691">
    <property type="entry name" value="REGULATOR-RELATED"/>
    <property type="match status" value="1"/>
</dbReference>
<evidence type="ECO:0000256" key="1">
    <source>
        <dbReference type="SAM" id="MobiDB-lite"/>
    </source>
</evidence>
<dbReference type="SMART" id="SM00028">
    <property type="entry name" value="TPR"/>
    <property type="match status" value="4"/>
</dbReference>
<dbReference type="PROSITE" id="PS50943">
    <property type="entry name" value="HTH_CROC1"/>
    <property type="match status" value="1"/>
</dbReference>
<accession>A0A7Y6I857</accession>
<dbReference type="InterPro" id="IPR001387">
    <property type="entry name" value="Cro/C1-type_HTH"/>
</dbReference>
<evidence type="ECO:0000313" key="4">
    <source>
        <dbReference type="Proteomes" id="UP000586042"/>
    </source>
</evidence>
<dbReference type="CDD" id="cd00093">
    <property type="entry name" value="HTH_XRE"/>
    <property type="match status" value="1"/>
</dbReference>
<gene>
    <name evidence="3" type="ORF">HTZ77_15880</name>
</gene>
<dbReference type="GO" id="GO:0003677">
    <property type="term" value="F:DNA binding"/>
    <property type="evidence" value="ECO:0007669"/>
    <property type="project" value="InterPro"/>
</dbReference>
<dbReference type="SMART" id="SM00530">
    <property type="entry name" value="HTH_XRE"/>
    <property type="match status" value="1"/>
</dbReference>
<dbReference type="InterPro" id="IPR019734">
    <property type="entry name" value="TPR_rpt"/>
</dbReference>
<comment type="caution">
    <text evidence="3">The sequence shown here is derived from an EMBL/GenBank/DDBJ whole genome shotgun (WGS) entry which is preliminary data.</text>
</comment>
<dbReference type="Proteomes" id="UP000586042">
    <property type="component" value="Unassembled WGS sequence"/>
</dbReference>
<feature type="region of interest" description="Disordered" evidence="1">
    <location>
        <begin position="25"/>
        <end position="49"/>
    </location>
</feature>
<dbReference type="AlphaFoldDB" id="A0A7Y6I857"/>
<dbReference type="InterPro" id="IPR010982">
    <property type="entry name" value="Lambda_DNA-bd_dom_sf"/>
</dbReference>
<protein>
    <submittedName>
        <fullName evidence="3">Helix-turn-helix domain-containing protein</fullName>
    </submittedName>
</protein>
<dbReference type="GO" id="GO:0043531">
    <property type="term" value="F:ADP binding"/>
    <property type="evidence" value="ECO:0007669"/>
    <property type="project" value="InterPro"/>
</dbReference>
<evidence type="ECO:0000313" key="3">
    <source>
        <dbReference type="EMBL" id="NUW32903.1"/>
    </source>
</evidence>
<dbReference type="PRINTS" id="PR00364">
    <property type="entry name" value="DISEASERSIST"/>
</dbReference>
<dbReference type="EMBL" id="JABWGN010000006">
    <property type="protein sequence ID" value="NUW32903.1"/>
    <property type="molecule type" value="Genomic_DNA"/>
</dbReference>
<feature type="compositionally biased region" description="Basic and acidic residues" evidence="1">
    <location>
        <begin position="135"/>
        <end position="154"/>
    </location>
</feature>
<sequence length="993" mass="104002">MEDAYGILLRRHRLRLHLTQEALAERAGMSSRSIAEMERSPARGPRPRSVEQLAAALGLTGAEREEFVEAGRALFWASRAGRDARRRAPAAGTHLPESPGRPGPPASASAPTSASAHASASVSASGRAKPAAPAARRERPHEDGARVRGGHADTGDAPGGTRGEEAHGGEAHDAEAYPGEAHRGEAHGGEAHDAEAYPGEAHGEDPYRREAYRGEAYRGEAYRGSVPGGGAPPPRQLPADLPDFVGRGEELAVLRSVLAPAGHRARLAAVSGPPGVGKTALAVHAGHALASRFPDGLLYAALRGTSADPADPAEVLAQLLRVLGVAGAALPTGLDDLGGLFRDRTAGRRVLLLLDDAGGYRQVEPLLPAKDVAVLVTSRLPLTGLPGVTSIDLRPLPDATAVELLSRVAGSARVRAEPAATAELVSACGGLPLAVRIVGARLAARPHWTAETLNLRLADERRRLDELCHGDLAVRPVLHLARQALTPAAARAFALLGEPDMPSFPEWAVAAFLGTEPASGAAVLEELLDARLLESLGPDQAGQPRYRFNEVTRLYARERRQAEIREAEWKDALARAAGGWLSLARKAQDRLHCLRLHLDDRAVPAAVVDPQSAGVAAARPIEWFEAEREALAAIGSACAEIGLAALARCLAGCCADFHELRGYYDDWRRATQSAHAACRRAGDRAGEAAMLRGLGTCLVELDDTDAAAAALTAARELSEEVADLGGAAMASGEIGLVLSLTGRLDQAEAELRQAVERLGQAGLPLARATALTSLGFILRQRGETATAVDVVRSALDIARSCGDPFAEAYVLRGLAGALLAHGRPGEAEGAARQAAILFDRVGDPIGTAQSLRSLGEALSQLPAPSSAASWAASPLLAEAKAALGTAAAVFRERGHRWGLALTELSLGEIEARQGLPEAAARLRRSLRYWTTEQVPALRARTLVALASAAENDGDPAAWDLLRQAYGLYRDLASPAAADLAARLGIPDGPLPRP</sequence>
<dbReference type="PANTHER" id="PTHR47691:SF3">
    <property type="entry name" value="HTH-TYPE TRANSCRIPTIONAL REGULATOR RV0890C-RELATED"/>
    <property type="match status" value="1"/>
</dbReference>
<organism evidence="3 4">
    <name type="scientific">Nonomuraea montanisoli</name>
    <dbReference type="NCBI Taxonomy" id="2741721"/>
    <lineage>
        <taxon>Bacteria</taxon>
        <taxon>Bacillati</taxon>
        <taxon>Actinomycetota</taxon>
        <taxon>Actinomycetes</taxon>
        <taxon>Streptosporangiales</taxon>
        <taxon>Streptosporangiaceae</taxon>
        <taxon>Nonomuraea</taxon>
    </lineage>
</organism>
<feature type="compositionally biased region" description="Low complexity" evidence="1">
    <location>
        <begin position="106"/>
        <end position="134"/>
    </location>
</feature>
<dbReference type="Pfam" id="PF13560">
    <property type="entry name" value="HTH_31"/>
    <property type="match status" value="1"/>
</dbReference>
<name>A0A7Y6I857_9ACTN</name>
<dbReference type="RefSeq" id="WP_175590371.1">
    <property type="nucleotide sequence ID" value="NZ_JABWGN010000006.1"/>
</dbReference>
<dbReference type="Gene3D" id="1.10.260.40">
    <property type="entry name" value="lambda repressor-like DNA-binding domains"/>
    <property type="match status" value="1"/>
</dbReference>
<dbReference type="Pfam" id="PF13424">
    <property type="entry name" value="TPR_12"/>
    <property type="match status" value="1"/>
</dbReference>
<dbReference type="SUPFAM" id="SSF47413">
    <property type="entry name" value="lambda repressor-like DNA-binding domains"/>
    <property type="match status" value="1"/>
</dbReference>
<dbReference type="InterPro" id="IPR011990">
    <property type="entry name" value="TPR-like_helical_dom_sf"/>
</dbReference>
<dbReference type="SUPFAM" id="SSF48452">
    <property type="entry name" value="TPR-like"/>
    <property type="match status" value="1"/>
</dbReference>
<reference evidence="3 4" key="1">
    <citation type="submission" date="2020-06" db="EMBL/GenBank/DDBJ databases">
        <title>Nonomuraea sp. SMC257, a novel actinomycete isolated from soil.</title>
        <authorList>
            <person name="Chanama M."/>
        </authorList>
    </citation>
    <scope>NUCLEOTIDE SEQUENCE [LARGE SCALE GENOMIC DNA]</scope>
    <source>
        <strain evidence="3 4">SMC257</strain>
    </source>
</reference>
<feature type="domain" description="HTH cro/C1-type" evidence="2">
    <location>
        <begin position="9"/>
        <end position="64"/>
    </location>
</feature>
<evidence type="ECO:0000259" key="2">
    <source>
        <dbReference type="PROSITE" id="PS50943"/>
    </source>
</evidence>
<proteinExistence type="predicted"/>
<feature type="compositionally biased region" description="Basic and acidic residues" evidence="1">
    <location>
        <begin position="162"/>
        <end position="205"/>
    </location>
</feature>
<dbReference type="Gene3D" id="3.40.50.300">
    <property type="entry name" value="P-loop containing nucleotide triphosphate hydrolases"/>
    <property type="match status" value="1"/>
</dbReference>
<feature type="region of interest" description="Disordered" evidence="1">
    <location>
        <begin position="82"/>
        <end position="205"/>
    </location>
</feature>
<dbReference type="SUPFAM" id="SSF52540">
    <property type="entry name" value="P-loop containing nucleoside triphosphate hydrolases"/>
    <property type="match status" value="1"/>
</dbReference>
<keyword evidence="4" id="KW-1185">Reference proteome</keyword>
<dbReference type="InterPro" id="IPR027417">
    <property type="entry name" value="P-loop_NTPase"/>
</dbReference>
<dbReference type="Gene3D" id="1.25.40.10">
    <property type="entry name" value="Tetratricopeptide repeat domain"/>
    <property type="match status" value="2"/>
</dbReference>